<dbReference type="InterPro" id="IPR043732">
    <property type="entry name" value="DUF5675"/>
</dbReference>
<feature type="domain" description="DUF5675" evidence="1">
    <location>
        <begin position="34"/>
        <end position="147"/>
    </location>
</feature>
<reference evidence="2" key="1">
    <citation type="journal article" date="2022" name="Arch. Microbiol.">
        <title>Pseudodesulfovibrio sediminis sp. nov., a mesophilic and neutrophilic sulfate-reducing bacterium isolated from sediment of a brackish lake.</title>
        <authorList>
            <person name="Takahashi A."/>
            <person name="Kojima H."/>
            <person name="Watanabe M."/>
            <person name="Fukui M."/>
        </authorList>
    </citation>
    <scope>NUCLEOTIDE SEQUENCE</scope>
    <source>
        <strain evidence="2">SF6</strain>
    </source>
</reference>
<dbReference type="RefSeq" id="WP_229593517.1">
    <property type="nucleotide sequence ID" value="NZ_AP024485.1"/>
</dbReference>
<evidence type="ECO:0000313" key="3">
    <source>
        <dbReference type="Proteomes" id="UP001053296"/>
    </source>
</evidence>
<protein>
    <recommendedName>
        <fullName evidence="1">DUF5675 domain-containing protein</fullName>
    </recommendedName>
</protein>
<sequence>MYATDPLKLYQLGAPLHELLAAEKHWRALMQVRLIRYDEDQDGTFGVLLVDGRPFCSVLEPMDKGNAVNISCIPAGEYVCGIVDSPRFGRTFEVKDVPGRSHILFHAGNVVEDTHGCLLLGEYEGKLHGDRAVLNSGNTFRRFLAACVGLTEYRLEILEAV</sequence>
<keyword evidence="3" id="KW-1185">Reference proteome</keyword>
<dbReference type="EMBL" id="AP024485">
    <property type="protein sequence ID" value="BCS87347.1"/>
    <property type="molecule type" value="Genomic_DNA"/>
</dbReference>
<accession>A0ABM7P3K9</accession>
<organism evidence="2 3">
    <name type="scientific">Pseudodesulfovibrio sediminis</name>
    <dbReference type="NCBI Taxonomy" id="2810563"/>
    <lineage>
        <taxon>Bacteria</taxon>
        <taxon>Pseudomonadati</taxon>
        <taxon>Thermodesulfobacteriota</taxon>
        <taxon>Desulfovibrionia</taxon>
        <taxon>Desulfovibrionales</taxon>
        <taxon>Desulfovibrionaceae</taxon>
    </lineage>
</organism>
<proteinExistence type="predicted"/>
<name>A0ABM7P3K9_9BACT</name>
<gene>
    <name evidence="2" type="ORF">PSDVSF_05890</name>
</gene>
<evidence type="ECO:0000313" key="2">
    <source>
        <dbReference type="EMBL" id="BCS87347.1"/>
    </source>
</evidence>
<evidence type="ECO:0000259" key="1">
    <source>
        <dbReference type="Pfam" id="PF18925"/>
    </source>
</evidence>
<dbReference type="Pfam" id="PF18925">
    <property type="entry name" value="DUF5675"/>
    <property type="match status" value="1"/>
</dbReference>
<dbReference type="Proteomes" id="UP001053296">
    <property type="component" value="Chromosome"/>
</dbReference>